<feature type="binding site" evidence="15">
    <location>
        <position position="646"/>
    </location>
    <ligand>
        <name>ATP</name>
        <dbReference type="ChEBI" id="CHEBI:30616"/>
    </ligand>
</feature>
<evidence type="ECO:0000256" key="6">
    <source>
        <dbReference type="ARBA" id="ARBA00022723"/>
    </source>
</evidence>
<keyword evidence="20" id="KW-1185">Reference proteome</keyword>
<dbReference type="InterPro" id="IPR023299">
    <property type="entry name" value="ATPase_P-typ_cyto_dom_N"/>
</dbReference>
<dbReference type="InterPro" id="IPR001757">
    <property type="entry name" value="P_typ_ATPase"/>
</dbReference>
<feature type="transmembrane region" description="Helical" evidence="17">
    <location>
        <begin position="1220"/>
        <end position="1237"/>
    </location>
</feature>
<dbReference type="OrthoDB" id="354346at2759"/>
<feature type="transmembrane region" description="Helical" evidence="17">
    <location>
        <begin position="1167"/>
        <end position="1188"/>
    </location>
</feature>
<dbReference type="InterPro" id="IPR023298">
    <property type="entry name" value="ATPase_P-typ_TM_dom_sf"/>
</dbReference>
<evidence type="ECO:0000256" key="14">
    <source>
        <dbReference type="PIRSR" id="PIRSR606539-1"/>
    </source>
</evidence>
<evidence type="ECO:0000256" key="16">
    <source>
        <dbReference type="PIRSR" id="PIRSR606539-3"/>
    </source>
</evidence>
<evidence type="ECO:0000256" key="17">
    <source>
        <dbReference type="SAM" id="Phobius"/>
    </source>
</evidence>
<dbReference type="NCBIfam" id="TIGR01652">
    <property type="entry name" value="ATPase-Plipid"/>
    <property type="match status" value="1"/>
</dbReference>
<dbReference type="PANTHER" id="PTHR24092">
    <property type="entry name" value="PROBABLE PHOSPHOLIPID-TRANSPORTING ATPASE"/>
    <property type="match status" value="1"/>
</dbReference>
<keyword evidence="8 15" id="KW-0067">ATP-binding</keyword>
<dbReference type="InterPro" id="IPR018303">
    <property type="entry name" value="ATPase_P-typ_P_site"/>
</dbReference>
<dbReference type="SFLD" id="SFLDG00002">
    <property type="entry name" value="C1.7:_P-type_atpase_like"/>
    <property type="match status" value="1"/>
</dbReference>
<evidence type="ECO:0000256" key="7">
    <source>
        <dbReference type="ARBA" id="ARBA00022741"/>
    </source>
</evidence>
<dbReference type="SFLD" id="SFLDF00027">
    <property type="entry name" value="p-type_atpase"/>
    <property type="match status" value="1"/>
</dbReference>
<dbReference type="GO" id="GO:0005886">
    <property type="term" value="C:plasma membrane"/>
    <property type="evidence" value="ECO:0007669"/>
    <property type="project" value="TreeGrafter"/>
</dbReference>
<evidence type="ECO:0000256" key="2">
    <source>
        <dbReference type="ARBA" id="ARBA00004308"/>
    </source>
</evidence>
<dbReference type="SUPFAM" id="SSF55073">
    <property type="entry name" value="Nucleotide cyclase"/>
    <property type="match status" value="2"/>
</dbReference>
<evidence type="ECO:0000256" key="15">
    <source>
        <dbReference type="PIRSR" id="PIRSR606539-2"/>
    </source>
</evidence>
<feature type="binding site" evidence="16">
    <location>
        <position position="371"/>
    </location>
    <ligand>
        <name>Mg(2+)</name>
        <dbReference type="ChEBI" id="CHEBI:18420"/>
    </ligand>
</feature>
<reference evidence="19 20" key="1">
    <citation type="submission" date="2016-11" db="EMBL/GenBank/DDBJ databases">
        <title>The macronuclear genome of Stentor coeruleus: a giant cell with tiny introns.</title>
        <authorList>
            <person name="Slabodnick M."/>
            <person name="Ruby J.G."/>
            <person name="Reiff S.B."/>
            <person name="Swart E.C."/>
            <person name="Gosai S."/>
            <person name="Prabakaran S."/>
            <person name="Witkowska E."/>
            <person name="Larue G.E."/>
            <person name="Fisher S."/>
            <person name="Freeman R.M."/>
            <person name="Gunawardena J."/>
            <person name="Chu W."/>
            <person name="Stover N.A."/>
            <person name="Gregory B.D."/>
            <person name="Nowacki M."/>
            <person name="Derisi J."/>
            <person name="Roy S.W."/>
            <person name="Marshall W.F."/>
            <person name="Sood P."/>
        </authorList>
    </citation>
    <scope>NUCLEOTIDE SEQUENCE [LARGE SCALE GENOMIC DNA]</scope>
    <source>
        <strain evidence="19">WM001</strain>
    </source>
</reference>
<evidence type="ECO:0000313" key="19">
    <source>
        <dbReference type="EMBL" id="OMJ76661.1"/>
    </source>
</evidence>
<dbReference type="Gene3D" id="3.30.70.1230">
    <property type="entry name" value="Nucleotide cyclase"/>
    <property type="match status" value="2"/>
</dbReference>
<dbReference type="SMART" id="SM00044">
    <property type="entry name" value="CYCc"/>
    <property type="match status" value="2"/>
</dbReference>
<feature type="binding site" evidence="15">
    <location>
        <position position="564"/>
    </location>
    <ligand>
        <name>ATP</name>
        <dbReference type="ChEBI" id="CHEBI:30616"/>
    </ligand>
</feature>
<feature type="active site" description="4-aspartylphosphate intermediate" evidence="14">
    <location>
        <position position="371"/>
    </location>
</feature>
<feature type="binding site" evidence="16">
    <location>
        <position position="373"/>
    </location>
    <ligand>
        <name>Mg(2+)</name>
        <dbReference type="ChEBI" id="CHEBI:18420"/>
    </ligand>
</feature>
<dbReference type="EC" id="7.6.2.1" evidence="4"/>
<dbReference type="Pfam" id="PF16212">
    <property type="entry name" value="PhoLip_ATPase_C"/>
    <property type="match status" value="1"/>
</dbReference>
<feature type="binding site" evidence="15">
    <location>
        <position position="373"/>
    </location>
    <ligand>
        <name>ATP</name>
        <dbReference type="ChEBI" id="CHEBI:30616"/>
    </ligand>
</feature>
<comment type="caution">
    <text evidence="19">The sequence shown here is derived from an EMBL/GenBank/DDBJ whole genome shotgun (WGS) entry which is preliminary data.</text>
</comment>
<feature type="binding site" evidence="16">
    <location>
        <position position="835"/>
    </location>
    <ligand>
        <name>Mg(2+)</name>
        <dbReference type="ChEBI" id="CHEBI:18420"/>
    </ligand>
</feature>
<evidence type="ECO:0000256" key="10">
    <source>
        <dbReference type="ARBA" id="ARBA00022967"/>
    </source>
</evidence>
<dbReference type="InterPro" id="IPR006539">
    <property type="entry name" value="P-type_ATPase_IV"/>
</dbReference>
<feature type="transmembrane region" description="Helical" evidence="17">
    <location>
        <begin position="1036"/>
        <end position="1056"/>
    </location>
</feature>
<dbReference type="Pfam" id="PF13246">
    <property type="entry name" value="Cation_ATPase"/>
    <property type="match status" value="1"/>
</dbReference>
<dbReference type="NCBIfam" id="TIGR01494">
    <property type="entry name" value="ATPase_P-type"/>
    <property type="match status" value="1"/>
</dbReference>
<feature type="binding site" evidence="15">
    <location>
        <position position="531"/>
    </location>
    <ligand>
        <name>ATP</name>
        <dbReference type="ChEBI" id="CHEBI:30616"/>
    </ligand>
</feature>
<feature type="transmembrane region" description="Helical" evidence="17">
    <location>
        <begin position="1784"/>
        <end position="1803"/>
    </location>
</feature>
<keyword evidence="10" id="KW-1278">Translocase</keyword>
<feature type="binding site" evidence="15">
    <location>
        <position position="645"/>
    </location>
    <ligand>
        <name>ATP</name>
        <dbReference type="ChEBI" id="CHEBI:30616"/>
    </ligand>
</feature>
<feature type="transmembrane region" description="Helical" evidence="17">
    <location>
        <begin position="1760"/>
        <end position="1778"/>
    </location>
</feature>
<feature type="binding site" evidence="15">
    <location>
        <position position="371"/>
    </location>
    <ligand>
        <name>ATP</name>
        <dbReference type="ChEBI" id="CHEBI:30616"/>
    </ligand>
</feature>
<keyword evidence="12 17" id="KW-0472">Membrane</keyword>
<evidence type="ECO:0000313" key="20">
    <source>
        <dbReference type="Proteomes" id="UP000187209"/>
    </source>
</evidence>
<feature type="binding site" evidence="16">
    <location>
        <position position="839"/>
    </location>
    <ligand>
        <name>Mg(2+)</name>
        <dbReference type="ChEBI" id="CHEBI:18420"/>
    </ligand>
</feature>
<evidence type="ECO:0000256" key="9">
    <source>
        <dbReference type="ARBA" id="ARBA00022842"/>
    </source>
</evidence>
<protein>
    <recommendedName>
        <fullName evidence="4">P-type phospholipid transporter</fullName>
        <ecNumber evidence="4">7.6.2.1</ecNumber>
    </recommendedName>
</protein>
<feature type="transmembrane region" description="Helical" evidence="17">
    <location>
        <begin position="927"/>
        <end position="947"/>
    </location>
</feature>
<sequence length="2039" mass="232490">MDKQDETNWREVFIEGIDPVDTSPYVTNRVNSSRYTWITLIPKNLFEQFQRTANIWFLIVSIFQLVPLDLNPASSWSTVLPLCILLSITLLKDAHNTYNHLKKDSISNNAVYKYWNGIEFGEIKCKDIIVGHFLKIREGEKVPADVIMVLTGSSDNCIYVDNSQTTGESNLTQKKIPNELQMICNESEIELSMKKLIGRVKFEQPNSNYNRFNGKMNIDKYPKTIDISSDNMLYRGSIFRGCDWIIALVLYTGLETKIYLNIKTPKKKISRMEKTVNIWVLYILIVLLVIVLFSILASIYMSDYNSKGFFENFIVYTVLYNNIIPISLFVTMDIVRALQVAWIHHCYKREIVFNTSDINENMGQVEYILADKTGTITENKLRLHSCMIDFYVYERDSPLEHLMTQNEENSLIEEKQAENGQSTYSTLQSAIRKSKDTVTTRNFINGMMVCNSVFPINGKFRGTSPDEIALIEAAEEIGIKLISRTQSSCRIEWDQEIQVFDVLAQQSFSKDNKISRTVIKDEKSRGLYYIKAGLDIIEDCLKVSSDDRILLGDTLNHMSKQGLRTMVFAYRELEADELADFELKLESARSFPINCEARVAELFPSLENDMIVLGATGIEEVVLQQTQDCITVLKDAGVKIWLLSGDSESNTLLAAYKSKLFSNDANVFRINKIKTQAKCVKMLKRALDHLIFHEDDESISRVIRYLTRKSTIVRTDDNFRDYNNISAEHNSQLNASEEALSNHPIFAKMTSHDNEIYEMLKRHFNPEDLNYSISIDSVSMRTALGYSETHKLLVCLLICAESVAFHSLLPHDKAEVTRLLKENLAFNPLTLAIGDGDGDIPMMQAADVSVNISRDDSQAKNYCEVTISKFSQLKRLLLDIGHWNHYRLSTTILLFLYKNFMITVVIFCYFCLCDFSATSIFVDSLLVGFNLFNTTLPLILLGVLDYHPYEIDMKIKKYSFGLSNFMFNSRKIIEYSLLAIVQGLMLILFQMNFSNLRIVSIFGYTENFEILGCSLYIILVITVLCEIWLKTVRHSMAYAISHLLSIVFLFIHIFTLSISRSLELFQVGAEILRSSYLLLVIGTLPFLVVVTNFLVFRVSKTLLPKMKMLNRLDNYSHNLNQIYKSKDNTKEKINKDVYDFHKYSLKFCSEYIERVYQQIFISQNINILKLTIVILWFLLICWTILEILLLETTLVYIITRVLLCVGFTVIMAISATKHFIRHYIFYIMLVISISLFVKFGTEIVFLRIGALSTGVIPSITYILFNVNWLKITLLNMLSQVLFIISLVYTYSNTTNLSSSDIMHVLSFIILNLAIFLTSAVVGHNLEKNNRLEYKLIKIKELGIEKTQRILSFILPSFVKKRVKNGVRYIAEDQGTVTVLFCDIVDFESIISDYTPQELTGFLDSVFQKFDSICSSNGVTKIETVGKTYMACAGLRDSEAEMDSEITTVSHAQRALSLAMNMIQEVSKFKLKNRKFLQVKIGLNSGPVMAGVVGYHKPQFSLVGDTVNTASRMCSTLEFYNKIQLSKSTYDMLSDHKGLYFTSNVVEAKGKGKMHTYIVNEGSKSNAEEAWLDISHLSSIPPHISSVQTIDRGESVKRTRKSLLGSFGQDEYADIEKSEGVEKYKLFDVTVNESSKAKEYRKNTLNNNKDMMAIGLLVASVSYLALLVLVIIQYVIGEISLPLVINHLITVSLLWFTLIMYKKIYLTIFYPFFFFLCICSMAIQAILYILYTDFISDFPALEIMYVALILDHTSGFTPGKLIFYSLSILLSWVLLGALLTQDTVYIANGSLVLGFMVINIAAAFKREIQLRGYFNLKKVAEKEIERTENLLTQMMPPHVLENMKKGKSVTDKFSNVTLLYADIVGFTFWSSDKTPDQVVGMLSELFTRFDKICVNHKVYKVHTIGDCYVVIGLMDVHKRDPCLECLNVINMGLSMIKVIEEVNQLRGSQLNMRIGVHTGDVVGGVIGTNIVRYDIYGSDVITANKMESSGEAGKINVSEITKSVLEKKFSGCFNYTFNKIVKDNSTHRAIKSYFLSPKQF</sequence>
<evidence type="ECO:0000256" key="1">
    <source>
        <dbReference type="ARBA" id="ARBA00004141"/>
    </source>
</evidence>
<dbReference type="GO" id="GO:0045332">
    <property type="term" value="P:phospholipid translocation"/>
    <property type="evidence" value="ECO:0007669"/>
    <property type="project" value="TreeGrafter"/>
</dbReference>
<dbReference type="PROSITE" id="PS50125">
    <property type="entry name" value="GUANYLATE_CYCLASE_2"/>
    <property type="match status" value="2"/>
</dbReference>
<feature type="domain" description="Guanylate cyclase" evidence="18">
    <location>
        <begin position="1856"/>
        <end position="1986"/>
    </location>
</feature>
<feature type="transmembrane region" description="Helical" evidence="17">
    <location>
        <begin position="1009"/>
        <end position="1029"/>
    </location>
</feature>
<dbReference type="Pfam" id="PF16209">
    <property type="entry name" value="PhoLip_ATPase_N"/>
    <property type="match status" value="1"/>
</dbReference>
<dbReference type="Pfam" id="PF00211">
    <property type="entry name" value="Guanylate_cyc"/>
    <property type="match status" value="2"/>
</dbReference>
<feature type="binding site" evidence="15">
    <location>
        <position position="813"/>
    </location>
    <ligand>
        <name>ATP</name>
        <dbReference type="ChEBI" id="CHEBI:30616"/>
    </ligand>
</feature>
<dbReference type="Pfam" id="PF00122">
    <property type="entry name" value="E1-E2_ATPase"/>
    <property type="match status" value="1"/>
</dbReference>
<dbReference type="SUPFAM" id="SSF56784">
    <property type="entry name" value="HAD-like"/>
    <property type="match status" value="1"/>
</dbReference>
<evidence type="ECO:0000256" key="13">
    <source>
        <dbReference type="ARBA" id="ARBA00034036"/>
    </source>
</evidence>
<dbReference type="InterPro" id="IPR036412">
    <property type="entry name" value="HAD-like_sf"/>
</dbReference>
<dbReference type="InterPro" id="IPR032630">
    <property type="entry name" value="P_typ_ATPase_c"/>
</dbReference>
<keyword evidence="5 17" id="KW-0812">Transmembrane</keyword>
<dbReference type="CDD" id="cd07302">
    <property type="entry name" value="CHD"/>
    <property type="match status" value="2"/>
</dbReference>
<dbReference type="Gene3D" id="3.40.1110.10">
    <property type="entry name" value="Calcium-transporting ATPase, cytoplasmic domain N"/>
    <property type="match status" value="1"/>
</dbReference>
<dbReference type="InterPro" id="IPR029787">
    <property type="entry name" value="Nucleotide_cyclase"/>
</dbReference>
<evidence type="ECO:0000256" key="12">
    <source>
        <dbReference type="ARBA" id="ARBA00023136"/>
    </source>
</evidence>
<evidence type="ECO:0000256" key="3">
    <source>
        <dbReference type="ARBA" id="ARBA00008109"/>
    </source>
</evidence>
<comment type="catalytic activity">
    <reaction evidence="13">
        <text>ATP + H2O + phospholipidSide 1 = ADP + phosphate + phospholipidSide 2.</text>
        <dbReference type="EC" id="7.6.2.1"/>
    </reaction>
</comment>
<dbReference type="Gene3D" id="2.70.150.10">
    <property type="entry name" value="Calcium-transporting ATPase, cytoplasmic transduction domain A"/>
    <property type="match status" value="1"/>
</dbReference>
<organism evidence="19 20">
    <name type="scientific">Stentor coeruleus</name>
    <dbReference type="NCBI Taxonomy" id="5963"/>
    <lineage>
        <taxon>Eukaryota</taxon>
        <taxon>Sar</taxon>
        <taxon>Alveolata</taxon>
        <taxon>Ciliophora</taxon>
        <taxon>Postciliodesmatophora</taxon>
        <taxon>Heterotrichea</taxon>
        <taxon>Heterotrichida</taxon>
        <taxon>Stentoridae</taxon>
        <taxon>Stentor</taxon>
    </lineage>
</organism>
<dbReference type="SUPFAM" id="SSF81653">
    <property type="entry name" value="Calcium ATPase, transduction domain A"/>
    <property type="match status" value="1"/>
</dbReference>
<feature type="domain" description="Guanylate cyclase" evidence="18">
    <location>
        <begin position="1377"/>
        <end position="1513"/>
    </location>
</feature>
<feature type="binding site" evidence="15">
    <location>
        <position position="508"/>
    </location>
    <ligand>
        <name>ATP</name>
        <dbReference type="ChEBI" id="CHEBI:30616"/>
    </ligand>
</feature>
<dbReference type="GO" id="GO:0016887">
    <property type="term" value="F:ATP hydrolysis activity"/>
    <property type="evidence" value="ECO:0007669"/>
    <property type="project" value="InterPro"/>
</dbReference>
<dbReference type="SFLD" id="SFLDS00003">
    <property type="entry name" value="Haloacid_Dehalogenase"/>
    <property type="match status" value="1"/>
</dbReference>
<feature type="transmembrane region" description="Helical" evidence="17">
    <location>
        <begin position="1271"/>
        <end position="1290"/>
    </location>
</feature>
<dbReference type="GO" id="GO:0009190">
    <property type="term" value="P:cyclic nucleotide biosynthetic process"/>
    <property type="evidence" value="ECO:0007669"/>
    <property type="project" value="InterPro"/>
</dbReference>
<feature type="transmembrane region" description="Helical" evidence="17">
    <location>
        <begin position="972"/>
        <end position="989"/>
    </location>
</feature>
<evidence type="ECO:0000259" key="18">
    <source>
        <dbReference type="PROSITE" id="PS50125"/>
    </source>
</evidence>
<comment type="cofactor">
    <cofactor evidence="16">
        <name>Mg(2+)</name>
        <dbReference type="ChEBI" id="CHEBI:18420"/>
    </cofactor>
</comment>
<evidence type="ECO:0000256" key="11">
    <source>
        <dbReference type="ARBA" id="ARBA00022989"/>
    </source>
</evidence>
<evidence type="ECO:0000256" key="8">
    <source>
        <dbReference type="ARBA" id="ARBA00022840"/>
    </source>
</evidence>
<proteinExistence type="inferred from homology"/>
<feature type="transmembrane region" description="Helical" evidence="17">
    <location>
        <begin position="1681"/>
        <end position="1700"/>
    </location>
</feature>
<dbReference type="InterPro" id="IPR008250">
    <property type="entry name" value="ATPase_P-typ_transduc_dom_A_sf"/>
</dbReference>
<dbReference type="GO" id="GO:0000287">
    <property type="term" value="F:magnesium ion binding"/>
    <property type="evidence" value="ECO:0007669"/>
    <property type="project" value="InterPro"/>
</dbReference>
<feature type="transmembrane region" description="Helical" evidence="17">
    <location>
        <begin position="1243"/>
        <end position="1264"/>
    </location>
</feature>
<dbReference type="EMBL" id="MPUH01000619">
    <property type="protein sequence ID" value="OMJ76661.1"/>
    <property type="molecule type" value="Genomic_DNA"/>
</dbReference>
<feature type="transmembrane region" description="Helical" evidence="17">
    <location>
        <begin position="1707"/>
        <end position="1730"/>
    </location>
</feature>
<feature type="transmembrane region" description="Helical" evidence="17">
    <location>
        <begin position="1302"/>
        <end position="1325"/>
    </location>
</feature>
<name>A0A1R2BIU2_9CILI</name>
<gene>
    <name evidence="19" type="ORF">SteCoe_23934</name>
</gene>
<comment type="similarity">
    <text evidence="3">Belongs to the cation transport ATPase (P-type) (TC 3.A.3) family. Type IV subfamily.</text>
</comment>
<feature type="transmembrane region" description="Helical" evidence="17">
    <location>
        <begin position="276"/>
        <end position="301"/>
    </location>
</feature>
<dbReference type="GO" id="GO:0035556">
    <property type="term" value="P:intracellular signal transduction"/>
    <property type="evidence" value="ECO:0007669"/>
    <property type="project" value="InterPro"/>
</dbReference>
<dbReference type="GO" id="GO:0005524">
    <property type="term" value="F:ATP binding"/>
    <property type="evidence" value="ECO:0007669"/>
    <property type="project" value="UniProtKB-KW"/>
</dbReference>
<keyword evidence="6 16" id="KW-0479">Metal-binding</keyword>
<feature type="transmembrane region" description="Helical" evidence="17">
    <location>
        <begin position="1076"/>
        <end position="1098"/>
    </location>
</feature>
<comment type="subcellular location">
    <subcellularLocation>
        <location evidence="2">Endomembrane system</location>
    </subcellularLocation>
    <subcellularLocation>
        <location evidence="1">Membrane</location>
        <topology evidence="1">Multi-pass membrane protein</topology>
    </subcellularLocation>
</comment>
<dbReference type="PROSITE" id="PS00154">
    <property type="entry name" value="ATPASE_E1_E2"/>
    <property type="match status" value="1"/>
</dbReference>
<dbReference type="InterPro" id="IPR001054">
    <property type="entry name" value="A/G_cyclase"/>
</dbReference>
<dbReference type="InterPro" id="IPR044492">
    <property type="entry name" value="P_typ_ATPase_HD_dom"/>
</dbReference>
<dbReference type="InterPro" id="IPR023214">
    <property type="entry name" value="HAD_sf"/>
</dbReference>
<feature type="transmembrane region" description="Helical" evidence="17">
    <location>
        <begin position="1194"/>
        <end position="1213"/>
    </location>
</feature>
<keyword evidence="11 17" id="KW-1133">Transmembrane helix</keyword>
<dbReference type="Gene3D" id="3.40.50.1000">
    <property type="entry name" value="HAD superfamily/HAD-like"/>
    <property type="match status" value="1"/>
</dbReference>
<evidence type="ECO:0000256" key="5">
    <source>
        <dbReference type="ARBA" id="ARBA00022692"/>
    </source>
</evidence>
<keyword evidence="9 16" id="KW-0460">Magnesium</keyword>
<dbReference type="SUPFAM" id="SSF81660">
    <property type="entry name" value="Metal cation-transporting ATPase, ATP-binding domain N"/>
    <property type="match status" value="1"/>
</dbReference>
<feature type="binding site" evidence="15">
    <location>
        <position position="467"/>
    </location>
    <ligand>
        <name>ATP</name>
        <dbReference type="ChEBI" id="CHEBI:30616"/>
    </ligand>
</feature>
<feature type="transmembrane region" description="Helical" evidence="17">
    <location>
        <begin position="1650"/>
        <end position="1675"/>
    </location>
</feature>
<dbReference type="Proteomes" id="UP000187209">
    <property type="component" value="Unassembled WGS sequence"/>
</dbReference>
<feature type="transmembrane region" description="Helical" evidence="17">
    <location>
        <begin position="313"/>
        <end position="335"/>
    </location>
</feature>
<evidence type="ECO:0000256" key="4">
    <source>
        <dbReference type="ARBA" id="ARBA00012189"/>
    </source>
</evidence>
<feature type="binding site" evidence="15">
    <location>
        <position position="372"/>
    </location>
    <ligand>
        <name>ATP</name>
        <dbReference type="ChEBI" id="CHEBI:30616"/>
    </ligand>
</feature>
<dbReference type="GO" id="GO:0140326">
    <property type="term" value="F:ATPase-coupled intramembrane lipid transporter activity"/>
    <property type="evidence" value="ECO:0007669"/>
    <property type="project" value="UniProtKB-EC"/>
</dbReference>
<keyword evidence="7 15" id="KW-0547">Nucleotide-binding</keyword>
<dbReference type="PRINTS" id="PR00119">
    <property type="entry name" value="CATATPASE"/>
</dbReference>
<accession>A0A1R2BIU2</accession>
<dbReference type="SUPFAM" id="SSF81665">
    <property type="entry name" value="Calcium ATPase, transmembrane domain M"/>
    <property type="match status" value="1"/>
</dbReference>
<dbReference type="InterPro" id="IPR059000">
    <property type="entry name" value="ATPase_P-type_domA"/>
</dbReference>
<dbReference type="InterPro" id="IPR032631">
    <property type="entry name" value="P-type_ATPase_N"/>
</dbReference>
<feature type="binding site" evidence="15">
    <location>
        <position position="839"/>
    </location>
    <ligand>
        <name>ATP</name>
        <dbReference type="ChEBI" id="CHEBI:30616"/>
    </ligand>
</feature>